<dbReference type="InterPro" id="IPR050398">
    <property type="entry name" value="HssS/ArlS-like"/>
</dbReference>
<evidence type="ECO:0000256" key="2">
    <source>
        <dbReference type="ARBA" id="ARBA00004651"/>
    </source>
</evidence>
<evidence type="ECO:0000259" key="18">
    <source>
        <dbReference type="PROSITE" id="PS50885"/>
    </source>
</evidence>
<dbReference type="Pfam" id="PF00512">
    <property type="entry name" value="HisKA"/>
    <property type="match status" value="1"/>
</dbReference>
<evidence type="ECO:0000256" key="14">
    <source>
        <dbReference type="SAM" id="Coils"/>
    </source>
</evidence>
<evidence type="ECO:0000313" key="19">
    <source>
        <dbReference type="EMBL" id="RGS42067.1"/>
    </source>
</evidence>
<dbReference type="FunFam" id="1.10.287.130:FF:000001">
    <property type="entry name" value="Two-component sensor histidine kinase"/>
    <property type="match status" value="1"/>
</dbReference>
<keyword evidence="4" id="KW-1003">Cell membrane</keyword>
<protein>
    <recommendedName>
        <fullName evidence="3">histidine kinase</fullName>
        <ecNumber evidence="3">2.7.13.3</ecNumber>
    </recommendedName>
</protein>
<keyword evidence="13 16" id="KW-0472">Membrane</keyword>
<keyword evidence="12" id="KW-0902">Two-component regulatory system</keyword>
<dbReference type="PRINTS" id="PR00344">
    <property type="entry name" value="BCTRLSENSOR"/>
</dbReference>
<evidence type="ECO:0000256" key="8">
    <source>
        <dbReference type="ARBA" id="ARBA00022741"/>
    </source>
</evidence>
<proteinExistence type="predicted"/>
<evidence type="ECO:0000256" key="11">
    <source>
        <dbReference type="ARBA" id="ARBA00022989"/>
    </source>
</evidence>
<accession>A0A395V9X4</accession>
<dbReference type="SUPFAM" id="SSF47384">
    <property type="entry name" value="Homodimeric domain of signal transducing histidine kinase"/>
    <property type="match status" value="1"/>
</dbReference>
<organism evidence="19 20">
    <name type="scientific">Roseburia hominis</name>
    <dbReference type="NCBI Taxonomy" id="301301"/>
    <lineage>
        <taxon>Bacteria</taxon>
        <taxon>Bacillati</taxon>
        <taxon>Bacillota</taxon>
        <taxon>Clostridia</taxon>
        <taxon>Lachnospirales</taxon>
        <taxon>Lachnospiraceae</taxon>
        <taxon>Roseburia</taxon>
    </lineage>
</organism>
<dbReference type="Pfam" id="PF02518">
    <property type="entry name" value="HATPase_c"/>
    <property type="match status" value="1"/>
</dbReference>
<dbReference type="AlphaFoldDB" id="A0A395V9X4"/>
<dbReference type="EMBL" id="QRVL01000001">
    <property type="protein sequence ID" value="RGS42067.1"/>
    <property type="molecule type" value="Genomic_DNA"/>
</dbReference>
<evidence type="ECO:0000256" key="5">
    <source>
        <dbReference type="ARBA" id="ARBA00022553"/>
    </source>
</evidence>
<evidence type="ECO:0000256" key="10">
    <source>
        <dbReference type="ARBA" id="ARBA00022840"/>
    </source>
</evidence>
<dbReference type="InterPro" id="IPR005467">
    <property type="entry name" value="His_kinase_dom"/>
</dbReference>
<dbReference type="RefSeq" id="WP_118096395.1">
    <property type="nucleotide sequence ID" value="NZ_QRVL01000001.1"/>
</dbReference>
<feature type="compositionally biased region" description="Low complexity" evidence="15">
    <location>
        <begin position="144"/>
        <end position="182"/>
    </location>
</feature>
<dbReference type="InterPro" id="IPR036097">
    <property type="entry name" value="HisK_dim/P_sf"/>
</dbReference>
<dbReference type="GO" id="GO:0005886">
    <property type="term" value="C:plasma membrane"/>
    <property type="evidence" value="ECO:0007669"/>
    <property type="project" value="UniProtKB-SubCell"/>
</dbReference>
<comment type="catalytic activity">
    <reaction evidence="1">
        <text>ATP + protein L-histidine = ADP + protein N-phospho-L-histidine.</text>
        <dbReference type="EC" id="2.7.13.3"/>
    </reaction>
</comment>
<evidence type="ECO:0000256" key="13">
    <source>
        <dbReference type="ARBA" id="ARBA00023136"/>
    </source>
</evidence>
<dbReference type="Gene3D" id="6.10.340.10">
    <property type="match status" value="1"/>
</dbReference>
<evidence type="ECO:0000256" key="15">
    <source>
        <dbReference type="SAM" id="MobiDB-lite"/>
    </source>
</evidence>
<dbReference type="SMART" id="SM00388">
    <property type="entry name" value="HisKA"/>
    <property type="match status" value="1"/>
</dbReference>
<feature type="domain" description="Histidine kinase" evidence="17">
    <location>
        <begin position="345"/>
        <end position="560"/>
    </location>
</feature>
<keyword evidence="7 16" id="KW-0812">Transmembrane</keyword>
<feature type="transmembrane region" description="Helical" evidence="16">
    <location>
        <begin position="12"/>
        <end position="30"/>
    </location>
</feature>
<feature type="transmembrane region" description="Helical" evidence="16">
    <location>
        <begin position="265"/>
        <end position="283"/>
    </location>
</feature>
<dbReference type="PROSITE" id="PS50885">
    <property type="entry name" value="HAMP"/>
    <property type="match status" value="1"/>
</dbReference>
<keyword evidence="8" id="KW-0547">Nucleotide-binding</keyword>
<keyword evidence="11 16" id="KW-1133">Transmembrane helix</keyword>
<feature type="compositionally biased region" description="Low complexity" evidence="15">
    <location>
        <begin position="192"/>
        <end position="206"/>
    </location>
</feature>
<dbReference type="Proteomes" id="UP000266172">
    <property type="component" value="Unassembled WGS sequence"/>
</dbReference>
<dbReference type="Gene3D" id="3.30.565.10">
    <property type="entry name" value="Histidine kinase-like ATPase, C-terminal domain"/>
    <property type="match status" value="1"/>
</dbReference>
<evidence type="ECO:0000256" key="16">
    <source>
        <dbReference type="SAM" id="Phobius"/>
    </source>
</evidence>
<dbReference type="GO" id="GO:0000155">
    <property type="term" value="F:phosphorelay sensor kinase activity"/>
    <property type="evidence" value="ECO:0007669"/>
    <property type="project" value="InterPro"/>
</dbReference>
<dbReference type="GO" id="GO:0005524">
    <property type="term" value="F:ATP binding"/>
    <property type="evidence" value="ECO:0007669"/>
    <property type="project" value="UniProtKB-KW"/>
</dbReference>
<dbReference type="InterPro" id="IPR003594">
    <property type="entry name" value="HATPase_dom"/>
</dbReference>
<evidence type="ECO:0000256" key="4">
    <source>
        <dbReference type="ARBA" id="ARBA00022475"/>
    </source>
</evidence>
<dbReference type="InterPro" id="IPR004358">
    <property type="entry name" value="Sig_transdc_His_kin-like_C"/>
</dbReference>
<dbReference type="SUPFAM" id="SSF55874">
    <property type="entry name" value="ATPase domain of HSP90 chaperone/DNA topoisomerase II/histidine kinase"/>
    <property type="match status" value="1"/>
</dbReference>
<dbReference type="PROSITE" id="PS50109">
    <property type="entry name" value="HIS_KIN"/>
    <property type="match status" value="1"/>
</dbReference>
<keyword evidence="9 19" id="KW-0418">Kinase</keyword>
<evidence type="ECO:0000256" key="9">
    <source>
        <dbReference type="ARBA" id="ARBA00022777"/>
    </source>
</evidence>
<evidence type="ECO:0000256" key="1">
    <source>
        <dbReference type="ARBA" id="ARBA00000085"/>
    </source>
</evidence>
<feature type="domain" description="HAMP" evidence="18">
    <location>
        <begin position="285"/>
        <end position="337"/>
    </location>
</feature>
<feature type="region of interest" description="Disordered" evidence="15">
    <location>
        <begin position="123"/>
        <end position="206"/>
    </location>
</feature>
<dbReference type="CDD" id="cd00082">
    <property type="entry name" value="HisKA"/>
    <property type="match status" value="1"/>
</dbReference>
<name>A0A395V9X4_9FIRM</name>
<evidence type="ECO:0000256" key="7">
    <source>
        <dbReference type="ARBA" id="ARBA00022692"/>
    </source>
</evidence>
<evidence type="ECO:0000259" key="17">
    <source>
        <dbReference type="PROSITE" id="PS50109"/>
    </source>
</evidence>
<evidence type="ECO:0000313" key="20">
    <source>
        <dbReference type="Proteomes" id="UP000266172"/>
    </source>
</evidence>
<keyword evidence="10" id="KW-0067">ATP-binding</keyword>
<dbReference type="FunFam" id="3.30.565.10:FF:000006">
    <property type="entry name" value="Sensor histidine kinase WalK"/>
    <property type="match status" value="1"/>
</dbReference>
<sequence>MKHEKISIKWKIFFYLLVFTGILLTVLWLVQICYLDKFYKKIKSQEALELTSEVIEVLQSDSQNIEEQIDALAAQNNMIVFVTDTDGNTIYSAEYIPNSRLCEMPQEMIQKLYEAAKSKGGSTKLEFEGDVGKNDFQNPQDVMNPDAAADAAGAGNIPDAADVTGAGAENAPDAAAGATGAGNSPDAADVTGAGAENAPGAANGAEQETAGMPVQNGFMQNHGQERIESVIYVNVVSIDGNERILFVNAQLTPVDATVNTLRAELVWITVIMIVLSLGIALLISRKVSRSLIGLNASAKEMAGGNFDVHFDGTDYREVAELSDTLNMTARELGKSERLRRELIANVSHDLRTPLTMIIAYAEVMRDLPGENSSENVQVVIDEAERLTNLVNDMLDISKLQAGVMEKNATVYNLTESIQSVFARYNKLKEQDGYKIDFSYDQMVMVEADEYKIFQVIYNLVNNAINYTGDDKQIWVRQIVREDGYVRIEVTDSGEGITSEALPYVWDRYYKVDKTHKRAVMGTGLGLSIVKNILELHDARYGVESEVGKGSTFWFELKVYQIV</sequence>
<comment type="caution">
    <text evidence="19">The sequence shown here is derived from an EMBL/GenBank/DDBJ whole genome shotgun (WGS) entry which is preliminary data.</text>
</comment>
<dbReference type="Gene3D" id="1.10.287.130">
    <property type="match status" value="1"/>
</dbReference>
<gene>
    <name evidence="19" type="ORF">DWX93_01640</name>
</gene>
<keyword evidence="5" id="KW-0597">Phosphoprotein</keyword>
<evidence type="ECO:0000256" key="6">
    <source>
        <dbReference type="ARBA" id="ARBA00022679"/>
    </source>
</evidence>
<keyword evidence="14" id="KW-0175">Coiled coil</keyword>
<comment type="subcellular location">
    <subcellularLocation>
        <location evidence="2">Cell membrane</location>
        <topology evidence="2">Multi-pass membrane protein</topology>
    </subcellularLocation>
</comment>
<dbReference type="PANTHER" id="PTHR45528">
    <property type="entry name" value="SENSOR HISTIDINE KINASE CPXA"/>
    <property type="match status" value="1"/>
</dbReference>
<dbReference type="InterPro" id="IPR036890">
    <property type="entry name" value="HATPase_C_sf"/>
</dbReference>
<reference evidence="19 20" key="1">
    <citation type="submission" date="2018-08" db="EMBL/GenBank/DDBJ databases">
        <title>A genome reference for cultivated species of the human gut microbiota.</title>
        <authorList>
            <person name="Zou Y."/>
            <person name="Xue W."/>
            <person name="Luo G."/>
        </authorList>
    </citation>
    <scope>NUCLEOTIDE SEQUENCE [LARGE SCALE GENOMIC DNA]</scope>
    <source>
        <strain evidence="19 20">AF22-12AC</strain>
    </source>
</reference>
<dbReference type="SMART" id="SM00387">
    <property type="entry name" value="HATPase_c"/>
    <property type="match status" value="1"/>
</dbReference>
<evidence type="ECO:0000256" key="3">
    <source>
        <dbReference type="ARBA" id="ARBA00012438"/>
    </source>
</evidence>
<evidence type="ECO:0000256" key="12">
    <source>
        <dbReference type="ARBA" id="ARBA00023012"/>
    </source>
</evidence>
<keyword evidence="6" id="KW-0808">Transferase</keyword>
<dbReference type="SMART" id="SM00304">
    <property type="entry name" value="HAMP"/>
    <property type="match status" value="1"/>
</dbReference>
<dbReference type="PANTHER" id="PTHR45528:SF1">
    <property type="entry name" value="SENSOR HISTIDINE KINASE CPXA"/>
    <property type="match status" value="1"/>
</dbReference>
<feature type="coiled-coil region" evidence="14">
    <location>
        <begin position="48"/>
        <end position="75"/>
    </location>
</feature>
<dbReference type="InterPro" id="IPR003661">
    <property type="entry name" value="HisK_dim/P_dom"/>
</dbReference>
<dbReference type="InterPro" id="IPR003660">
    <property type="entry name" value="HAMP_dom"/>
</dbReference>
<dbReference type="EC" id="2.7.13.3" evidence="3"/>